<evidence type="ECO:0000313" key="2">
    <source>
        <dbReference type="EMBL" id="GAA1956880.1"/>
    </source>
</evidence>
<proteinExistence type="predicted"/>
<accession>A0ABN2QRV9</accession>
<reference evidence="2 3" key="1">
    <citation type="journal article" date="2019" name="Int. J. Syst. Evol. Microbiol.">
        <title>The Global Catalogue of Microorganisms (GCM) 10K type strain sequencing project: providing services to taxonomists for standard genome sequencing and annotation.</title>
        <authorList>
            <consortium name="The Broad Institute Genomics Platform"/>
            <consortium name="The Broad Institute Genome Sequencing Center for Infectious Disease"/>
            <person name="Wu L."/>
            <person name="Ma J."/>
        </authorList>
    </citation>
    <scope>NUCLEOTIDE SEQUENCE [LARGE SCALE GENOMIC DNA]</scope>
    <source>
        <strain evidence="2 3">JCM 16013</strain>
    </source>
</reference>
<organism evidence="2 3">
    <name type="scientific">Catenulispora subtropica</name>
    <dbReference type="NCBI Taxonomy" id="450798"/>
    <lineage>
        <taxon>Bacteria</taxon>
        <taxon>Bacillati</taxon>
        <taxon>Actinomycetota</taxon>
        <taxon>Actinomycetes</taxon>
        <taxon>Catenulisporales</taxon>
        <taxon>Catenulisporaceae</taxon>
        <taxon>Catenulispora</taxon>
    </lineage>
</organism>
<sequence length="84" mass="8791">MNEVSTTRVLPPPVDVELEEAPPDEQALRATSAAAENRDTAAAGCDPIRGLDMGVSRSRAERERAGRGAIGCRGGVDLDECLLG</sequence>
<comment type="caution">
    <text evidence="2">The sequence shown here is derived from an EMBL/GenBank/DDBJ whole genome shotgun (WGS) entry which is preliminary data.</text>
</comment>
<gene>
    <name evidence="2" type="ORF">GCM10009838_11040</name>
</gene>
<name>A0ABN2QRV9_9ACTN</name>
<evidence type="ECO:0000256" key="1">
    <source>
        <dbReference type="SAM" id="MobiDB-lite"/>
    </source>
</evidence>
<evidence type="ECO:0000313" key="3">
    <source>
        <dbReference type="Proteomes" id="UP001499854"/>
    </source>
</evidence>
<protein>
    <submittedName>
        <fullName evidence="2">Uncharacterized protein</fullName>
    </submittedName>
</protein>
<feature type="region of interest" description="Disordered" evidence="1">
    <location>
        <begin position="1"/>
        <end position="72"/>
    </location>
</feature>
<dbReference type="EMBL" id="BAAAQM010000004">
    <property type="protein sequence ID" value="GAA1956880.1"/>
    <property type="molecule type" value="Genomic_DNA"/>
</dbReference>
<keyword evidence="3" id="KW-1185">Reference proteome</keyword>
<dbReference type="Proteomes" id="UP001499854">
    <property type="component" value="Unassembled WGS sequence"/>
</dbReference>